<evidence type="ECO:0008006" key="6">
    <source>
        <dbReference type="Google" id="ProtNLM"/>
    </source>
</evidence>
<dbReference type="Pfam" id="PF13561">
    <property type="entry name" value="adh_short_C2"/>
    <property type="match status" value="1"/>
</dbReference>
<organism evidence="4 5">
    <name type="scientific">Polarella glacialis</name>
    <name type="common">Dinoflagellate</name>
    <dbReference type="NCBI Taxonomy" id="89957"/>
    <lineage>
        <taxon>Eukaryota</taxon>
        <taxon>Sar</taxon>
        <taxon>Alveolata</taxon>
        <taxon>Dinophyceae</taxon>
        <taxon>Suessiales</taxon>
        <taxon>Suessiaceae</taxon>
        <taxon>Polarella</taxon>
    </lineage>
</organism>
<dbReference type="SUPFAM" id="SSF51735">
    <property type="entry name" value="NAD(P)-binding Rossmann-fold domains"/>
    <property type="match status" value="1"/>
</dbReference>
<keyword evidence="5" id="KW-1185">Reference proteome</keyword>
<reference evidence="4" key="1">
    <citation type="submission" date="2021-02" db="EMBL/GenBank/DDBJ databases">
        <authorList>
            <person name="Dougan E. K."/>
            <person name="Rhodes N."/>
            <person name="Thang M."/>
            <person name="Chan C."/>
        </authorList>
    </citation>
    <scope>NUCLEOTIDE SEQUENCE</scope>
</reference>
<dbReference type="Proteomes" id="UP000654075">
    <property type="component" value="Unassembled WGS sequence"/>
</dbReference>
<keyword evidence="3" id="KW-0520">NAD</keyword>
<dbReference type="GO" id="GO:0016491">
    <property type="term" value="F:oxidoreductase activity"/>
    <property type="evidence" value="ECO:0007669"/>
    <property type="project" value="UniProtKB-KW"/>
</dbReference>
<comment type="caution">
    <text evidence="4">The sequence shown here is derived from an EMBL/GenBank/DDBJ whole genome shotgun (WGS) entry which is preliminary data.</text>
</comment>
<name>A0A813FF91_POLGL</name>
<evidence type="ECO:0000313" key="4">
    <source>
        <dbReference type="EMBL" id="CAE8611447.1"/>
    </source>
</evidence>
<evidence type="ECO:0000256" key="1">
    <source>
        <dbReference type="ARBA" id="ARBA00006484"/>
    </source>
</evidence>
<accession>A0A813FF91</accession>
<evidence type="ECO:0000256" key="2">
    <source>
        <dbReference type="ARBA" id="ARBA00023002"/>
    </source>
</evidence>
<gene>
    <name evidence="4" type="ORF">PGLA1383_LOCUS29250</name>
</gene>
<keyword evidence="2" id="KW-0560">Oxidoreductase</keyword>
<dbReference type="PANTHER" id="PTHR43477">
    <property type="entry name" value="DIHYDROANTICAPSIN 7-DEHYDROGENASE"/>
    <property type="match status" value="1"/>
</dbReference>
<comment type="similarity">
    <text evidence="1">Belongs to the short-chain dehydrogenases/reductases (SDR) family.</text>
</comment>
<dbReference type="InterPro" id="IPR036291">
    <property type="entry name" value="NAD(P)-bd_dom_sf"/>
</dbReference>
<sequence length="161" mass="17373">MLREFYRRFKERSLEDRPTHGVVVQIMGTGGERPSFNYVAAGSSNSALNVVKAVGARSKRHGIRVVGVNPGIIFTDRLRMLVEQKMHRSDLGAAPSGPFAAGSVDDVADTVAFLASDAAAHITGTTITVDGGHTGRAADDSRATVEQFLEYHNRTLDEFSI</sequence>
<dbReference type="InterPro" id="IPR002347">
    <property type="entry name" value="SDR_fam"/>
</dbReference>
<dbReference type="OrthoDB" id="310857at2759"/>
<dbReference type="AlphaFoldDB" id="A0A813FF91"/>
<protein>
    <recommendedName>
        <fullName evidence="6">SDR family oxidoreductase</fullName>
    </recommendedName>
</protein>
<proteinExistence type="inferred from homology"/>
<dbReference type="Gene3D" id="3.40.50.720">
    <property type="entry name" value="NAD(P)-binding Rossmann-like Domain"/>
    <property type="match status" value="1"/>
</dbReference>
<dbReference type="InterPro" id="IPR051122">
    <property type="entry name" value="SDR_DHRS6-like"/>
</dbReference>
<evidence type="ECO:0000256" key="3">
    <source>
        <dbReference type="ARBA" id="ARBA00023027"/>
    </source>
</evidence>
<dbReference type="EMBL" id="CAJNNV010025024">
    <property type="protein sequence ID" value="CAE8611447.1"/>
    <property type="molecule type" value="Genomic_DNA"/>
</dbReference>
<dbReference type="PRINTS" id="PR00081">
    <property type="entry name" value="GDHRDH"/>
</dbReference>
<evidence type="ECO:0000313" key="5">
    <source>
        <dbReference type="Proteomes" id="UP000654075"/>
    </source>
</evidence>
<dbReference type="PANTHER" id="PTHR43477:SF4">
    <property type="entry name" value="DEHYDROGENASE_REDUCTASE SDR FAMILY MEMBER 6"/>
    <property type="match status" value="1"/>
</dbReference>